<feature type="compositionally biased region" description="Basic and acidic residues" evidence="1">
    <location>
        <begin position="44"/>
        <end position="75"/>
    </location>
</feature>
<dbReference type="AlphaFoldDB" id="A0A183FAZ2"/>
<accession>A0A3P7UFU4</accession>
<proteinExistence type="predicted"/>
<name>A0A183FAZ2_HELPZ</name>
<feature type="compositionally biased region" description="Polar residues" evidence="1">
    <location>
        <begin position="134"/>
        <end position="143"/>
    </location>
</feature>
<evidence type="ECO:0000256" key="1">
    <source>
        <dbReference type="SAM" id="MobiDB-lite"/>
    </source>
</evidence>
<reference evidence="2 3" key="1">
    <citation type="submission" date="2018-11" db="EMBL/GenBank/DDBJ databases">
        <authorList>
            <consortium name="Pathogen Informatics"/>
        </authorList>
    </citation>
    <scope>NUCLEOTIDE SEQUENCE [LARGE SCALE GENOMIC DNA]</scope>
</reference>
<accession>A0A183FAZ2</accession>
<dbReference type="Proteomes" id="UP000050761">
    <property type="component" value="Unassembled WGS sequence"/>
</dbReference>
<feature type="compositionally biased region" description="Basic and acidic residues" evidence="1">
    <location>
        <begin position="99"/>
        <end position="117"/>
    </location>
</feature>
<sequence length="328" mass="36377">MDSYRKKDDDTTHSIEDYEEDGIAAEEEEDGIAAEEEEDGIAAEQDRIAAEKDGVVARRMEPPKSKSKSDFDSAHITRRVVTLLSVLSSIPETGRGKTRRGERDTSGHELYTDSDRDIFDEEEEDTEEAPPPSSLISHTSSVSGEPIKRKRFMQRSPGLASPPPFKRQRRTQTASDTSMMAAKGFAERAKALVKTKKKLPVGAIGRLLCQHDIGADYNTFASNTLRGIRLDVEEGKSVARMLATVPEPSDSIVRQLLSIVEQQQSTIMGLTTVLDSCLAGMQQLEQQQADCTVTKSKELTLPEPTFLAYDNVTQVWRVPQLDVSEMED</sequence>
<keyword evidence="3" id="KW-1185">Reference proteome</keyword>
<feature type="compositionally biased region" description="Acidic residues" evidence="1">
    <location>
        <begin position="118"/>
        <end position="128"/>
    </location>
</feature>
<feature type="region of interest" description="Disordered" evidence="1">
    <location>
        <begin position="1"/>
        <end position="178"/>
    </location>
</feature>
<evidence type="ECO:0000313" key="3">
    <source>
        <dbReference type="Proteomes" id="UP000050761"/>
    </source>
</evidence>
<feature type="compositionally biased region" description="Basic and acidic residues" evidence="1">
    <location>
        <begin position="1"/>
        <end position="16"/>
    </location>
</feature>
<evidence type="ECO:0000313" key="4">
    <source>
        <dbReference type="WBParaSite" id="HPBE_0000333401-mRNA-1"/>
    </source>
</evidence>
<dbReference type="WBParaSite" id="HPBE_0000333401-mRNA-1">
    <property type="protein sequence ID" value="HPBE_0000333401-mRNA-1"/>
    <property type="gene ID" value="HPBE_0000333401"/>
</dbReference>
<feature type="compositionally biased region" description="Acidic residues" evidence="1">
    <location>
        <begin position="17"/>
        <end position="41"/>
    </location>
</feature>
<reference evidence="4" key="2">
    <citation type="submission" date="2019-09" db="UniProtKB">
        <authorList>
            <consortium name="WormBaseParasite"/>
        </authorList>
    </citation>
    <scope>IDENTIFICATION</scope>
</reference>
<dbReference type="EMBL" id="UZAH01008118">
    <property type="protein sequence ID" value="VDO33731.1"/>
    <property type="molecule type" value="Genomic_DNA"/>
</dbReference>
<gene>
    <name evidence="2" type="ORF">HPBE_LOCUS3335</name>
</gene>
<protein>
    <submittedName>
        <fullName evidence="4">BLOC-1-related complex subunit 5</fullName>
    </submittedName>
</protein>
<evidence type="ECO:0000313" key="2">
    <source>
        <dbReference type="EMBL" id="VDO33731.1"/>
    </source>
</evidence>
<organism evidence="3 4">
    <name type="scientific">Heligmosomoides polygyrus</name>
    <name type="common">Parasitic roundworm</name>
    <dbReference type="NCBI Taxonomy" id="6339"/>
    <lineage>
        <taxon>Eukaryota</taxon>
        <taxon>Metazoa</taxon>
        <taxon>Ecdysozoa</taxon>
        <taxon>Nematoda</taxon>
        <taxon>Chromadorea</taxon>
        <taxon>Rhabditida</taxon>
        <taxon>Rhabditina</taxon>
        <taxon>Rhabditomorpha</taxon>
        <taxon>Strongyloidea</taxon>
        <taxon>Heligmosomidae</taxon>
        <taxon>Heligmosomoides</taxon>
    </lineage>
</organism>